<dbReference type="InterPro" id="IPR017972">
    <property type="entry name" value="Cyt_P450_CS"/>
</dbReference>
<evidence type="ECO:0000313" key="15">
    <source>
        <dbReference type="Proteomes" id="UP001188597"/>
    </source>
</evidence>
<evidence type="ECO:0000256" key="7">
    <source>
        <dbReference type="ARBA" id="ARBA00022989"/>
    </source>
</evidence>
<dbReference type="Gene3D" id="1.10.630.10">
    <property type="entry name" value="Cytochrome P450"/>
    <property type="match status" value="4"/>
</dbReference>
<keyword evidence="6 12" id="KW-0479">Metal-binding</keyword>
<evidence type="ECO:0000256" key="2">
    <source>
        <dbReference type="ARBA" id="ARBA00004167"/>
    </source>
</evidence>
<evidence type="ECO:0008006" key="16">
    <source>
        <dbReference type="Google" id="ProtNLM"/>
    </source>
</evidence>
<evidence type="ECO:0000256" key="9">
    <source>
        <dbReference type="ARBA" id="ARBA00023004"/>
    </source>
</evidence>
<dbReference type="Proteomes" id="UP001188597">
    <property type="component" value="Unassembled WGS sequence"/>
</dbReference>
<dbReference type="PROSITE" id="PS00086">
    <property type="entry name" value="CYTOCHROME_P450"/>
    <property type="match status" value="3"/>
</dbReference>
<dbReference type="PANTHER" id="PTHR47955:SF22">
    <property type="entry name" value="CYTOCHROME P450 83B1-LIKE"/>
    <property type="match status" value="1"/>
</dbReference>
<evidence type="ECO:0000256" key="3">
    <source>
        <dbReference type="ARBA" id="ARBA00010617"/>
    </source>
</evidence>
<dbReference type="EMBL" id="JAVXUP010000852">
    <property type="protein sequence ID" value="KAK3019809.1"/>
    <property type="molecule type" value="Genomic_DNA"/>
</dbReference>
<feature type="signal peptide" evidence="13">
    <location>
        <begin position="1"/>
        <end position="16"/>
    </location>
</feature>
<evidence type="ECO:0000256" key="10">
    <source>
        <dbReference type="ARBA" id="ARBA00023033"/>
    </source>
</evidence>
<keyword evidence="7" id="KW-1133">Transmembrane helix</keyword>
<comment type="similarity">
    <text evidence="3">Belongs to the cytochrome P450 family.</text>
</comment>
<comment type="subcellular location">
    <subcellularLocation>
        <location evidence="2">Membrane</location>
        <topology evidence="2">Single-pass membrane protein</topology>
    </subcellularLocation>
</comment>
<dbReference type="GO" id="GO:0004497">
    <property type="term" value="F:monooxygenase activity"/>
    <property type="evidence" value="ECO:0007669"/>
    <property type="project" value="UniProtKB-KW"/>
</dbReference>
<keyword evidence="5" id="KW-0812">Transmembrane</keyword>
<sequence length="1292" mass="145121">MGVVVLLLLGLPVFLSLLLPKLRKNGGKINPPGPPGLPFIGNLHQLDTSALHLNLSQLSKKYGPLMSMRLGSVPTLVVSSAKMAKEVMKTHDLAFSNRPALLGQRKLSYNGLDIAFSPCNDYWRDMRKLCTLHLFSPKRLQSFRPIREDEVAQMVKKISVLSTSSRLANLSEIVTALTTNSICRVAFSKRYDDEGQEAHQFRSFFCEIQALWATFFFSDHFPVMGWLDKFTGSCARLEKHFKVMDVFFQDLIDEHLAPEKSNSTAEDFIDILLQLRKDGLSSFNLTLDHIKALLMDILVGGTDGLSATVVWTMTELIKNPVVMDKVQGEVRTLVGKKGRVDDDDLQKLLYLKAVIKEAMRLHPPAPLLIPRETMDRCVIEGYEIQPKTLVYVNVWAIGRDPESWETPEEFSPERFLDSTIDYKGQDFEFLPFGGGRRGCPGISMGAATVELALANLLYSFDWELPSGMKKEDVDSDTTLGLAMHKKNALCLLPVSRKEGEYIARKNGGKVHPPGPPGLPFIGNLHHFDTSVLHLNLWQLSKYGPLMSMRLGSVPTLVVSTAKMAKEVMKTHDLAFSNRPALLEQQKLSYNGLDVAFSACNDYWRDMRKLCTVHLFSPKRLQSFRPIREDEVAQMVKKISMLSTSSKPANLNEIATALTLNSTCSVAFRKRYDDEVGGTDALSATVVWTMTELIKNPVEMNRVQEEDPESWETPEEFSPERFLDSTIDYKGQDFEFLPFGGGRRGCPGISMGAAAVELALANLLYSFDWELPSGMKKEDVDRDTTQGQLLQNSGMCGATFSTFFVPVFLLFFLTKYRKNGVTGPPSPPGLHFVGNLHQLPKSDLHSYLLKLSQKYGQVMSLRLGVVPTVVISSARVAKEVLKTNDLAVSSRPTSVGRRRMSYDGLDIAFSPYNECWREMRKICTLHLFTTKIAQSFRPVREDEVARMIKRIAELATSSKLANISETVYALTNTTICRIGYSKRYDDDGHVSRRFHGLIAETQAMLGTFFFSDNLPPLGWLDKLNGTCARLEKTFKGMDEFFQELIDEHLNRERPGSKHKDIIDILLQMKKNELASFNLTFDHIKGVLMNIVVGGTDTSSAVLDWAMTLLIKNPTVLDKVQKEIRMVVRNKGRVDEDDLQKLPYLKAVVKETMRLHPPFPLLVPRETLQKCVLDGYEIPAKTTVLLSAWAFGRDPEFWQNPEEFLPDRFMGSIVDFRGNDFELIPFGAGRRGCPGISLGAMVVELALANLLYPFNWELPPGMKKEDIDLEGIAGLVVQGKNSLLLLPKICDHHI</sequence>
<evidence type="ECO:0000256" key="1">
    <source>
        <dbReference type="ARBA" id="ARBA00001971"/>
    </source>
</evidence>
<proteinExistence type="inferred from homology"/>
<accession>A0AA88W4T2</accession>
<dbReference type="InterPro" id="IPR002401">
    <property type="entry name" value="Cyt_P450_E_grp-I"/>
</dbReference>
<dbReference type="GO" id="GO:0016705">
    <property type="term" value="F:oxidoreductase activity, acting on paired donors, with incorporation or reduction of molecular oxygen"/>
    <property type="evidence" value="ECO:0007669"/>
    <property type="project" value="InterPro"/>
</dbReference>
<evidence type="ECO:0000256" key="6">
    <source>
        <dbReference type="ARBA" id="ARBA00022723"/>
    </source>
</evidence>
<keyword evidence="9 12" id="KW-0408">Iron</keyword>
<dbReference type="CDD" id="cd11072">
    <property type="entry name" value="CYP71-like"/>
    <property type="match status" value="2"/>
</dbReference>
<feature type="binding site" description="axial binding residue" evidence="12">
    <location>
        <position position="1231"/>
    </location>
    <ligand>
        <name>heme</name>
        <dbReference type="ChEBI" id="CHEBI:30413"/>
    </ligand>
    <ligandPart>
        <name>Fe</name>
        <dbReference type="ChEBI" id="CHEBI:18248"/>
    </ligandPart>
</feature>
<dbReference type="InterPro" id="IPR001128">
    <property type="entry name" value="Cyt_P450"/>
</dbReference>
<comment type="cofactor">
    <cofactor evidence="1 12">
        <name>heme</name>
        <dbReference type="ChEBI" id="CHEBI:30413"/>
    </cofactor>
</comment>
<keyword evidence="13" id="KW-0732">Signal</keyword>
<dbReference type="GO" id="GO:0005506">
    <property type="term" value="F:iron ion binding"/>
    <property type="evidence" value="ECO:0007669"/>
    <property type="project" value="InterPro"/>
</dbReference>
<dbReference type="GO" id="GO:0020037">
    <property type="term" value="F:heme binding"/>
    <property type="evidence" value="ECO:0007669"/>
    <property type="project" value="InterPro"/>
</dbReference>
<dbReference type="Pfam" id="PF00067">
    <property type="entry name" value="p450"/>
    <property type="match status" value="4"/>
</dbReference>
<dbReference type="GO" id="GO:0016020">
    <property type="term" value="C:membrane"/>
    <property type="evidence" value="ECO:0007669"/>
    <property type="project" value="UniProtKB-SubCell"/>
</dbReference>
<dbReference type="PANTHER" id="PTHR47955">
    <property type="entry name" value="CYTOCHROME P450 FAMILY 71 PROTEIN"/>
    <property type="match status" value="1"/>
</dbReference>
<comment type="caution">
    <text evidence="14">The sequence shown here is derived from an EMBL/GenBank/DDBJ whole genome shotgun (WGS) entry which is preliminary data.</text>
</comment>
<evidence type="ECO:0000256" key="11">
    <source>
        <dbReference type="ARBA" id="ARBA00023136"/>
    </source>
</evidence>
<protein>
    <recommendedName>
        <fullName evidence="16">Cytochrome P450</fullName>
    </recommendedName>
</protein>
<dbReference type="PRINTS" id="PR00463">
    <property type="entry name" value="EP450I"/>
</dbReference>
<dbReference type="PRINTS" id="PR00385">
    <property type="entry name" value="P450"/>
</dbReference>
<evidence type="ECO:0000256" key="5">
    <source>
        <dbReference type="ARBA" id="ARBA00022692"/>
    </source>
</evidence>
<reference evidence="14" key="1">
    <citation type="submission" date="2022-12" db="EMBL/GenBank/DDBJ databases">
        <title>Draft genome assemblies for two species of Escallonia (Escalloniales).</title>
        <authorList>
            <person name="Chanderbali A."/>
            <person name="Dervinis C."/>
            <person name="Anghel I."/>
            <person name="Soltis D."/>
            <person name="Soltis P."/>
            <person name="Zapata F."/>
        </authorList>
    </citation>
    <scope>NUCLEOTIDE SEQUENCE</scope>
    <source>
        <strain evidence="14">UCBG64.0493</strain>
        <tissue evidence="14">Leaf</tissue>
    </source>
</reference>
<evidence type="ECO:0000256" key="8">
    <source>
        <dbReference type="ARBA" id="ARBA00023002"/>
    </source>
</evidence>
<dbReference type="FunFam" id="1.10.630.10:FF:000011">
    <property type="entry name" value="Cytochrome P450 83B1"/>
    <property type="match status" value="2"/>
</dbReference>
<gene>
    <name evidence="14" type="ORF">RJ639_004802</name>
</gene>
<keyword evidence="8" id="KW-0560">Oxidoreductase</keyword>
<keyword evidence="11" id="KW-0472">Membrane</keyword>
<keyword evidence="10" id="KW-0503">Monooxygenase</keyword>
<organism evidence="14 15">
    <name type="scientific">Escallonia herrerae</name>
    <dbReference type="NCBI Taxonomy" id="1293975"/>
    <lineage>
        <taxon>Eukaryota</taxon>
        <taxon>Viridiplantae</taxon>
        <taxon>Streptophyta</taxon>
        <taxon>Embryophyta</taxon>
        <taxon>Tracheophyta</taxon>
        <taxon>Spermatophyta</taxon>
        <taxon>Magnoliopsida</taxon>
        <taxon>eudicotyledons</taxon>
        <taxon>Gunneridae</taxon>
        <taxon>Pentapetalae</taxon>
        <taxon>asterids</taxon>
        <taxon>campanulids</taxon>
        <taxon>Escalloniales</taxon>
        <taxon>Escalloniaceae</taxon>
        <taxon>Escallonia</taxon>
    </lineage>
</organism>
<keyword evidence="4 12" id="KW-0349">Heme</keyword>
<evidence type="ECO:0000256" key="12">
    <source>
        <dbReference type="PIRSR" id="PIRSR602401-1"/>
    </source>
</evidence>
<evidence type="ECO:0000256" key="13">
    <source>
        <dbReference type="SAM" id="SignalP"/>
    </source>
</evidence>
<evidence type="ECO:0000256" key="4">
    <source>
        <dbReference type="ARBA" id="ARBA00022617"/>
    </source>
</evidence>
<dbReference type="InterPro" id="IPR036396">
    <property type="entry name" value="Cyt_P450_sf"/>
</dbReference>
<evidence type="ECO:0000313" key="14">
    <source>
        <dbReference type="EMBL" id="KAK3019809.1"/>
    </source>
</evidence>
<dbReference type="SUPFAM" id="SSF48264">
    <property type="entry name" value="Cytochrome P450"/>
    <property type="match status" value="3"/>
</dbReference>
<feature type="chain" id="PRO_5041734473" description="Cytochrome P450" evidence="13">
    <location>
        <begin position="17"/>
        <end position="1292"/>
    </location>
</feature>
<name>A0AA88W4T2_9ASTE</name>
<keyword evidence="15" id="KW-1185">Reference proteome</keyword>